<dbReference type="FunFam" id="1.25.10.10:FF:000659">
    <property type="entry name" value="PDS5p Cohesion maintenance factor"/>
    <property type="match status" value="1"/>
</dbReference>
<dbReference type="GO" id="GO:0005634">
    <property type="term" value="C:nucleus"/>
    <property type="evidence" value="ECO:0007669"/>
    <property type="project" value="UniProtKB-SubCell"/>
</dbReference>
<feature type="compositionally biased region" description="Acidic residues" evidence="7">
    <location>
        <begin position="1087"/>
        <end position="1098"/>
    </location>
</feature>
<feature type="compositionally biased region" description="Basic residues" evidence="7">
    <location>
        <begin position="1212"/>
        <end position="1223"/>
    </location>
</feature>
<dbReference type="Pfam" id="PF20168">
    <property type="entry name" value="PDS5"/>
    <property type="match status" value="1"/>
</dbReference>
<dbReference type="InterPro" id="IPR039776">
    <property type="entry name" value="Pds5"/>
</dbReference>
<evidence type="ECO:0000256" key="4">
    <source>
        <dbReference type="ARBA" id="ARBA00023242"/>
    </source>
</evidence>
<evidence type="ECO:0000313" key="9">
    <source>
        <dbReference type="Proteomes" id="UP000006968"/>
    </source>
</evidence>
<dbReference type="Gene3D" id="1.25.10.10">
    <property type="entry name" value="Leucine-rich Repeat Variant"/>
    <property type="match status" value="1"/>
</dbReference>
<dbReference type="GO" id="GO:0051301">
    <property type="term" value="P:cell division"/>
    <property type="evidence" value="ECO:0007669"/>
    <property type="project" value="UniProtKB-KW"/>
</dbReference>
<accession>J8PYD6</accession>
<feature type="region of interest" description="Disordered" evidence="7">
    <location>
        <begin position="1206"/>
        <end position="1250"/>
    </location>
</feature>
<dbReference type="GO" id="GO:0006281">
    <property type="term" value="P:DNA repair"/>
    <property type="evidence" value="ECO:0007669"/>
    <property type="project" value="TreeGrafter"/>
</dbReference>
<evidence type="ECO:0000256" key="3">
    <source>
        <dbReference type="ARBA" id="ARBA00022776"/>
    </source>
</evidence>
<evidence type="ECO:0000313" key="8">
    <source>
        <dbReference type="EMBL" id="EJS42373.1"/>
    </source>
</evidence>
<keyword evidence="3" id="KW-0498">Mitosis</keyword>
<keyword evidence="2" id="KW-0132">Cell division</keyword>
<dbReference type="InterPro" id="IPR011989">
    <property type="entry name" value="ARM-like"/>
</dbReference>
<dbReference type="InterPro" id="IPR016024">
    <property type="entry name" value="ARM-type_fold"/>
</dbReference>
<name>J8PYD6_SACAR</name>
<protein>
    <submittedName>
        <fullName evidence="8">Pds5p</fullName>
    </submittedName>
</protein>
<proteinExistence type="predicted"/>
<evidence type="ECO:0000256" key="7">
    <source>
        <dbReference type="SAM" id="MobiDB-lite"/>
    </source>
</evidence>
<dbReference type="CDD" id="cd19953">
    <property type="entry name" value="PDS5"/>
    <property type="match status" value="1"/>
</dbReference>
<organism evidence="8 9">
    <name type="scientific">Saccharomyces arboricola (strain H-6 / AS 2.3317 / CBS 10644)</name>
    <name type="common">Yeast</name>
    <dbReference type="NCBI Taxonomy" id="1160507"/>
    <lineage>
        <taxon>Eukaryota</taxon>
        <taxon>Fungi</taxon>
        <taxon>Dikarya</taxon>
        <taxon>Ascomycota</taxon>
        <taxon>Saccharomycotina</taxon>
        <taxon>Saccharomycetes</taxon>
        <taxon>Saccharomycetales</taxon>
        <taxon>Saccharomycetaceae</taxon>
        <taxon>Saccharomyces</taxon>
    </lineage>
</organism>
<feature type="compositionally biased region" description="Acidic residues" evidence="7">
    <location>
        <begin position="1228"/>
        <end position="1237"/>
    </location>
</feature>
<dbReference type="Proteomes" id="UP000006968">
    <property type="component" value="Chromosome XIII"/>
</dbReference>
<dbReference type="EMBL" id="ALIE01000151">
    <property type="protein sequence ID" value="EJS42373.1"/>
    <property type="molecule type" value="Genomic_DNA"/>
</dbReference>
<dbReference type="GO" id="GO:0007064">
    <property type="term" value="P:mitotic sister chromatid cohesion"/>
    <property type="evidence" value="ECO:0007669"/>
    <property type="project" value="InterPro"/>
</dbReference>
<feature type="region of interest" description="Disordered" evidence="7">
    <location>
        <begin position="1087"/>
        <end position="1107"/>
    </location>
</feature>
<reference evidence="8 9" key="1">
    <citation type="journal article" date="2013" name="BMC Genomics">
        <title>High quality de novo sequencing and assembly of the Saccharomyces arboricolus genome.</title>
        <authorList>
            <person name="Liti G."/>
            <person name="Nguyen Ba A.N."/>
            <person name="Blythe M."/>
            <person name="Mueller C.A."/>
            <person name="Bergstroem A."/>
            <person name="Cubillos F.A."/>
            <person name="Dafhnis-Calas F."/>
            <person name="Khoshraftar S."/>
            <person name="Malla S."/>
            <person name="Mehta N."/>
            <person name="Siow C.C."/>
            <person name="Warringer J."/>
            <person name="Moses A.M."/>
            <person name="Louis E.J."/>
            <person name="Nieduszynski C.A."/>
        </authorList>
    </citation>
    <scope>NUCLEOTIDE SEQUENCE [LARGE SCALE GENOMIC DNA]</scope>
    <source>
        <strain evidence="9">H-6 / AS 2.3317 / CBS 10644</strain>
    </source>
</reference>
<dbReference type="SUPFAM" id="SSF48371">
    <property type="entry name" value="ARM repeat"/>
    <property type="match status" value="1"/>
</dbReference>
<evidence type="ECO:0000256" key="6">
    <source>
        <dbReference type="SAM" id="Coils"/>
    </source>
</evidence>
<dbReference type="HOGENOM" id="CLU_002562_1_0_1"/>
<comment type="caution">
    <text evidence="8">The sequence shown here is derived from an EMBL/GenBank/DDBJ whole genome shotgun (WGS) entry which is preliminary data.</text>
</comment>
<dbReference type="OrthoDB" id="200660at2759"/>
<comment type="subcellular location">
    <subcellularLocation>
        <location evidence="1">Nucleus</location>
    </subcellularLocation>
</comment>
<evidence type="ECO:0000256" key="1">
    <source>
        <dbReference type="ARBA" id="ARBA00004123"/>
    </source>
</evidence>
<keyword evidence="9" id="KW-1185">Reference proteome</keyword>
<feature type="coiled-coil region" evidence="6">
    <location>
        <begin position="25"/>
        <end position="52"/>
    </location>
</feature>
<evidence type="ECO:0000256" key="2">
    <source>
        <dbReference type="ARBA" id="ARBA00022618"/>
    </source>
</evidence>
<dbReference type="PANTHER" id="PTHR12663:SF0">
    <property type="entry name" value="PRECOCIOUS DISSOCIATION OF SISTERS 5, ISOFORM A"/>
    <property type="match status" value="1"/>
</dbReference>
<dbReference type="GO" id="GO:0000785">
    <property type="term" value="C:chromatin"/>
    <property type="evidence" value="ECO:0007669"/>
    <property type="project" value="TreeGrafter"/>
</dbReference>
<gene>
    <name evidence="8" type="ORF">SU7_2541</name>
</gene>
<keyword evidence="4" id="KW-0539">Nucleus</keyword>
<dbReference type="PANTHER" id="PTHR12663">
    <property type="entry name" value="ANDROGEN INDUCED INHIBITOR OF PROLIFERATION AS3 / PDS5-RELATED"/>
    <property type="match status" value="1"/>
</dbReference>
<evidence type="ECO:0000256" key="5">
    <source>
        <dbReference type="ARBA" id="ARBA00023306"/>
    </source>
</evidence>
<keyword evidence="6" id="KW-0175">Coiled coil</keyword>
<sequence>MAKGAVAKLKFNSPIISTSDHLISTNELLDRLKALHEELASLDQDNTDLTELNKYRDSLVSRKLLKHKDVGVRAFTACCLSDILRLYAPDAPYTDAQLTDIFKLVISQLEQLGDQENGYHIQQTYLITKLLEYRSIVLLADLPSSNNLLIELFYIFYDPNKSFPSRLYNVIGGILGEVISEFDSVPLEVLKLIFNKFLTYNPNEIPEGLSVTSDCGYEISLILCDAYSNRMSRHLTKYYSEIIHEASNDDNNSKLLTVIVKLHKLVLRLWETVPELINAVIGFIYHELSSDDELLRKEATKLVGQILTSYSDLNFVSTHSDTFKTWISKIADISADVRVQWTESIPSIITTRDDISKELNQALAKTFIDSDSRVRRASVMIFNKVSITDIWKNITNKAIYTSLLHLAREKHKDVRELCINTMTKFYSDSLNEIERTYQNKEIWEIIDTIPSTLYNLYYINDVNINEQVDNVIFEYLLPFESDNDKRVHRLLTVLSHFDKKAFTSFYAFNARQIKISFAIAKYIEFSKFLNNQENVNSSQGPLIISKYNQTVQWLVSGLSDSTKAIDALETIKQFNDERIFYLLNTCITNDIPFLTLKNCFNELINKLQTPGLFKKYNISTGAAIMPRDIAKVVQILLFRASPIVYNVSNISVLLNISNSSDPKQLSLKRKILDDISKVNPTLFKDQIRTLKTIIKELDDPDANKHDTLTLEEALKTLYKTSKTLKDQVNFEDTFFFTKLYDFAVEGAPEIAKYSTKLIALSPKAEETLKKIKIRILPLDLKKDKHFTSHIIVLMEIFKSFPHILNDDSTDIISYLIKEVLLSNQVVGDSKKEVDWIEDSSLNETKYSAISNKVFTLKLFTNKLRSIAPDVLRDELAESFTEKTMKLFFYLIASGGELISEFNKEFYPTPSNYQTKLRCVAGIQVLKLARISNLNNFIKPSDIIKLVNLVEDESLPVRKTFLEHLKDYVANELISIKFLPLIFFTAYEPDIELKTTTKIWINFTFGLKSFRKGTIFERVLPRLIHAIAHHPDIVEGLDSEGDAYLNALTTAIDYLLFYFDSIAAQENFSLLYYLSERVKNYQDKLMEDDGEDKEDDEEGEQKGESSRKRGIRGEKMYIIGELSQMILLNLKEKKNWQHSAYPGKLNLPSDLFKPFATVQEAQLSFKTYLPESVTEKIQNNIRAKIGRILHTSQTQRQRLQKRLLAQENLESQKRKKRVHHAKSKYKNEESDEDEEFGSDNDSYLPSNKIDNRKVYENIAKKNLRVRKEIDYKDDEDDDIEMV</sequence>
<keyword evidence="5" id="KW-0131">Cell cycle</keyword>